<proteinExistence type="predicted"/>
<evidence type="ECO:0000313" key="5">
    <source>
        <dbReference type="Proteomes" id="UP000008144"/>
    </source>
</evidence>
<dbReference type="SUPFAM" id="SSF50249">
    <property type="entry name" value="Nucleic acid-binding proteins"/>
    <property type="match status" value="1"/>
</dbReference>
<dbReference type="Proteomes" id="UP000008144">
    <property type="component" value="Chromosome 8"/>
</dbReference>
<protein>
    <recommendedName>
        <fullName evidence="3">CSD domain-containing protein</fullName>
    </recommendedName>
</protein>
<feature type="compositionally biased region" description="Low complexity" evidence="2">
    <location>
        <begin position="9"/>
        <end position="24"/>
    </location>
</feature>
<keyword evidence="5" id="KW-1185">Reference proteome</keyword>
<evidence type="ECO:0000256" key="1">
    <source>
        <dbReference type="ARBA" id="ARBA00022553"/>
    </source>
</evidence>
<dbReference type="PANTHER" id="PTHR12962">
    <property type="entry name" value="CALCIUM-REGULATED HEAT STABLE PROTEIN CRHSP-24-RELATED"/>
    <property type="match status" value="1"/>
</dbReference>
<dbReference type="STRING" id="7719.ENSCINP00000034261"/>
<dbReference type="InterPro" id="IPR012340">
    <property type="entry name" value="NA-bd_OB-fold"/>
</dbReference>
<organism evidence="4 5">
    <name type="scientific">Ciona intestinalis</name>
    <name type="common">Transparent sea squirt</name>
    <name type="synonym">Ascidia intestinalis</name>
    <dbReference type="NCBI Taxonomy" id="7719"/>
    <lineage>
        <taxon>Eukaryota</taxon>
        <taxon>Metazoa</taxon>
        <taxon>Chordata</taxon>
        <taxon>Tunicata</taxon>
        <taxon>Ascidiacea</taxon>
        <taxon>Phlebobranchia</taxon>
        <taxon>Cionidae</taxon>
        <taxon>Ciona</taxon>
    </lineage>
</organism>
<feature type="region of interest" description="Disordered" evidence="2">
    <location>
        <begin position="1"/>
        <end position="27"/>
    </location>
</feature>
<dbReference type="GO" id="GO:0003730">
    <property type="term" value="F:mRNA 3'-UTR binding"/>
    <property type="evidence" value="ECO:0000318"/>
    <property type="project" value="GO_Central"/>
</dbReference>
<reference evidence="5" key="1">
    <citation type="journal article" date="2002" name="Science">
        <title>The draft genome of Ciona intestinalis: insights into chordate and vertebrate origins.</title>
        <authorList>
            <person name="Dehal P."/>
            <person name="Satou Y."/>
            <person name="Campbell R.K."/>
            <person name="Chapman J."/>
            <person name="Degnan B."/>
            <person name="De Tomaso A."/>
            <person name="Davidson B."/>
            <person name="Di Gregorio A."/>
            <person name="Gelpke M."/>
            <person name="Goodstein D.M."/>
            <person name="Harafuji N."/>
            <person name="Hastings K.E."/>
            <person name="Ho I."/>
            <person name="Hotta K."/>
            <person name="Huang W."/>
            <person name="Kawashima T."/>
            <person name="Lemaire P."/>
            <person name="Martinez D."/>
            <person name="Meinertzhagen I.A."/>
            <person name="Necula S."/>
            <person name="Nonaka M."/>
            <person name="Putnam N."/>
            <person name="Rash S."/>
            <person name="Saiga H."/>
            <person name="Satake M."/>
            <person name="Terry A."/>
            <person name="Yamada L."/>
            <person name="Wang H.G."/>
            <person name="Awazu S."/>
            <person name="Azumi K."/>
            <person name="Boore J."/>
            <person name="Branno M."/>
            <person name="Chin-Bow S."/>
            <person name="DeSantis R."/>
            <person name="Doyle S."/>
            <person name="Francino P."/>
            <person name="Keys D.N."/>
            <person name="Haga S."/>
            <person name="Hayashi H."/>
            <person name="Hino K."/>
            <person name="Imai K.S."/>
            <person name="Inaba K."/>
            <person name="Kano S."/>
            <person name="Kobayashi K."/>
            <person name="Kobayashi M."/>
            <person name="Lee B.I."/>
            <person name="Makabe K.W."/>
            <person name="Manohar C."/>
            <person name="Matassi G."/>
            <person name="Medina M."/>
            <person name="Mochizuki Y."/>
            <person name="Mount S."/>
            <person name="Morishita T."/>
            <person name="Miura S."/>
            <person name="Nakayama A."/>
            <person name="Nishizaka S."/>
            <person name="Nomoto H."/>
            <person name="Ohta F."/>
            <person name="Oishi K."/>
            <person name="Rigoutsos I."/>
            <person name="Sano M."/>
            <person name="Sasaki A."/>
            <person name="Sasakura Y."/>
            <person name="Shoguchi E."/>
            <person name="Shin-i T."/>
            <person name="Spagnuolo A."/>
            <person name="Stainier D."/>
            <person name="Suzuki M.M."/>
            <person name="Tassy O."/>
            <person name="Takatori N."/>
            <person name="Tokuoka M."/>
            <person name="Yagi K."/>
            <person name="Yoshizaki F."/>
            <person name="Wada S."/>
            <person name="Zhang C."/>
            <person name="Hyatt P.D."/>
            <person name="Larimer F."/>
            <person name="Detter C."/>
            <person name="Doggett N."/>
            <person name="Glavina T."/>
            <person name="Hawkins T."/>
            <person name="Richardson P."/>
            <person name="Lucas S."/>
            <person name="Kohara Y."/>
            <person name="Levine M."/>
            <person name="Satoh N."/>
            <person name="Rokhsar D.S."/>
        </authorList>
    </citation>
    <scope>NUCLEOTIDE SEQUENCE [LARGE SCALE GENOMIC DNA]</scope>
</reference>
<dbReference type="FunFam" id="2.40.50.140:FF:000086">
    <property type="entry name" value="Cold shock domain-containing protein C2"/>
    <property type="match status" value="1"/>
</dbReference>
<dbReference type="GO" id="GO:0043488">
    <property type="term" value="P:regulation of mRNA stability"/>
    <property type="evidence" value="ECO:0000318"/>
    <property type="project" value="GO_Central"/>
</dbReference>
<evidence type="ECO:0000313" key="4">
    <source>
        <dbReference type="Ensembl" id="ENSCINP00000034261.1"/>
    </source>
</evidence>
<dbReference type="InterPro" id="IPR011129">
    <property type="entry name" value="CSD"/>
</dbReference>
<dbReference type="PANTHER" id="PTHR12962:SF1">
    <property type="entry name" value="COLD SHOCK DOMAIN-CONTAINING PROTEIN CG9705"/>
    <property type="match status" value="1"/>
</dbReference>
<dbReference type="HOGENOM" id="CLU_139526_0_0_1"/>
<dbReference type="GeneTree" id="ENSGT00390000000022"/>
<reference evidence="4" key="3">
    <citation type="submission" date="2025-08" db="UniProtKB">
        <authorList>
            <consortium name="Ensembl"/>
        </authorList>
    </citation>
    <scope>IDENTIFICATION</scope>
</reference>
<dbReference type="InParanoid" id="H2XX77"/>
<feature type="domain" description="CSD" evidence="3">
    <location>
        <begin position="54"/>
        <end position="122"/>
    </location>
</feature>
<dbReference type="InterPro" id="IPR052069">
    <property type="entry name" value="Ca-reg_mRNA-binding_domain"/>
</dbReference>
<dbReference type="SMART" id="SM00357">
    <property type="entry name" value="CSP"/>
    <property type="match status" value="1"/>
</dbReference>
<dbReference type="OMA" id="CPHKPVS"/>
<dbReference type="FunCoup" id="H2XX77">
    <property type="interactions" value="17"/>
</dbReference>
<dbReference type="PROSITE" id="PS51857">
    <property type="entry name" value="CSD_2"/>
    <property type="match status" value="1"/>
</dbReference>
<evidence type="ECO:0000259" key="3">
    <source>
        <dbReference type="PROSITE" id="PS51857"/>
    </source>
</evidence>
<reference evidence="4" key="2">
    <citation type="journal article" date="2008" name="Genome Biol.">
        <title>Improved genome assembly and evidence-based global gene model set for the chordate Ciona intestinalis: new insight into intron and operon populations.</title>
        <authorList>
            <person name="Satou Y."/>
            <person name="Mineta K."/>
            <person name="Ogasawara M."/>
            <person name="Sasakura Y."/>
            <person name="Shoguchi E."/>
            <person name="Ueno K."/>
            <person name="Yamada L."/>
            <person name="Matsumoto J."/>
            <person name="Wasserscheid J."/>
            <person name="Dewar K."/>
            <person name="Wiley G.B."/>
            <person name="Macmil S.L."/>
            <person name="Roe B.A."/>
            <person name="Zeller R.W."/>
            <person name="Hastings K.E."/>
            <person name="Lemaire P."/>
            <person name="Lindquist E."/>
            <person name="Endo T."/>
            <person name="Hotta K."/>
            <person name="Inaba K."/>
        </authorList>
    </citation>
    <scope>NUCLEOTIDE SEQUENCE [LARGE SCALE GENOMIC DNA]</scope>
    <source>
        <strain evidence="4">wild type</strain>
    </source>
</reference>
<keyword evidence="1" id="KW-0597">Phosphoprotein</keyword>
<dbReference type="EMBL" id="EAAA01002654">
    <property type="status" value="NOT_ANNOTATED_CDS"/>
    <property type="molecule type" value="Genomic_DNA"/>
</dbReference>
<dbReference type="GO" id="GO:0005737">
    <property type="term" value="C:cytoplasm"/>
    <property type="evidence" value="ECO:0000318"/>
    <property type="project" value="GO_Central"/>
</dbReference>
<accession>H2XX77</accession>
<dbReference type="InterPro" id="IPR002059">
    <property type="entry name" value="CSP_DNA-bd"/>
</dbReference>
<reference evidence="4" key="4">
    <citation type="submission" date="2025-09" db="UniProtKB">
        <authorList>
            <consortium name="Ensembl"/>
        </authorList>
    </citation>
    <scope>IDENTIFICATION</scope>
</reference>
<sequence length="143" mass="15897">MSADTPNQTPVTKSSPVTPTISPTSEHKFLVPSPMVTRRTRTYSASRRATEGPVHQGVCQFFSCSQGHGFIKPTDGSSDDLIFMHISDIEGDYVPLYGDILSYKLTRSPPKMEKFQAVEVRIVTMCIDGKDQHVRWDGTPAKH</sequence>
<dbReference type="Gene3D" id="2.40.50.140">
    <property type="entry name" value="Nucleic acid-binding proteins"/>
    <property type="match status" value="1"/>
</dbReference>
<name>H2XX77_CIOIN</name>
<dbReference type="Ensembl" id="ENSCINT00000034044.1">
    <property type="protein sequence ID" value="ENSCINP00000034261.1"/>
    <property type="gene ID" value="ENSCING00000023884.1"/>
</dbReference>
<evidence type="ECO:0000256" key="2">
    <source>
        <dbReference type="SAM" id="MobiDB-lite"/>
    </source>
</evidence>
<dbReference type="AlphaFoldDB" id="H2XX77"/>